<dbReference type="GO" id="GO:0003677">
    <property type="term" value="F:DNA binding"/>
    <property type="evidence" value="ECO:0007669"/>
    <property type="project" value="InterPro"/>
</dbReference>
<dbReference type="RefSeq" id="WP_257927210.1">
    <property type="nucleotide sequence ID" value="NZ_JAMXQV010000050.1"/>
</dbReference>
<evidence type="ECO:0000313" key="2">
    <source>
        <dbReference type="EMBL" id="MCR6490641.1"/>
    </source>
</evidence>
<accession>A0A9X2NMU7</accession>
<dbReference type="EMBL" id="JAMXQV010000050">
    <property type="protein sequence ID" value="MCR6490641.1"/>
    <property type="molecule type" value="Genomic_DNA"/>
</dbReference>
<proteinExistence type="predicted"/>
<evidence type="ECO:0000313" key="3">
    <source>
        <dbReference type="Proteomes" id="UP001144096"/>
    </source>
</evidence>
<dbReference type="InterPro" id="IPR007560">
    <property type="entry name" value="Restrct_endonuc_IV_Mrr"/>
</dbReference>
<dbReference type="GO" id="GO:0004519">
    <property type="term" value="F:endonuclease activity"/>
    <property type="evidence" value="ECO:0007669"/>
    <property type="project" value="InterPro"/>
</dbReference>
<feature type="domain" description="Restriction endonuclease type IV Mrr" evidence="1">
    <location>
        <begin position="362"/>
        <end position="469"/>
    </location>
</feature>
<comment type="caution">
    <text evidence="2">The sequence shown here is derived from an EMBL/GenBank/DDBJ whole genome shotgun (WGS) entry which is preliminary data.</text>
</comment>
<sequence length="609" mass="66686">MDVALQWIKDSSNTNLLAGHIHSHCKFFGELIHEIPNHSTHEALLHVARSQYSFSWEDLDPIRRRVAWLRSLELVELWGHKLVVTDSGNDLLNLLELADQKEVNTPAQSAPTVSDIPITGPSSVVKERTTTTTLTQRREPIGYIPRGANRSGKGPLHGSFTALEGLRKTVSLLGDGATVEEFKSSTQRELGVNAGSFNSMMHSLRHLEFIELVAYNKYGPTELAYACLQPGKEADLVRFLHSKFSFIGELLNAARELASTSELLTIARSSYGFNGDANEIRTRIALLTDSGYLERFDKSRARITPRGVELLPELTLQNPSATPIRAKSTDDDDDGGHIAPRVDVEEVVHRLRKFGSDGSRSTEFEIAVADAFELLGFSTRHIGGSNDTDVYIEANLPADVRYSAVVDSKATSSSTVPESQINYEAIKRHRVKNSADYAAIIAVNFARSVSESAMANGITVITVEDLASLVTSHTSAPIPLPRLRDAFDSSKRNLEGLDDAHQEARNDLALAAALISILQTEAAEDDPEDRGSATIGNLRFALRSSNLPFRPSKDQIRACLNLLAHPSLAAVIKAPDDEHYALADSPYNIALRLRAIADLIDSTVAPDQD</sequence>
<dbReference type="Proteomes" id="UP001144096">
    <property type="component" value="Unassembled WGS sequence"/>
</dbReference>
<dbReference type="Gene3D" id="3.40.91.30">
    <property type="match status" value="1"/>
</dbReference>
<organism evidence="2 3">
    <name type="scientific">Amycolatopsis iheyensis</name>
    <dbReference type="NCBI Taxonomy" id="2945988"/>
    <lineage>
        <taxon>Bacteria</taxon>
        <taxon>Bacillati</taxon>
        <taxon>Actinomycetota</taxon>
        <taxon>Actinomycetes</taxon>
        <taxon>Pseudonocardiales</taxon>
        <taxon>Pseudonocardiaceae</taxon>
        <taxon>Amycolatopsis</taxon>
    </lineage>
</organism>
<protein>
    <recommendedName>
        <fullName evidence="1">Restriction endonuclease type IV Mrr domain-containing protein</fullName>
    </recommendedName>
</protein>
<reference evidence="2" key="1">
    <citation type="submission" date="2022-06" db="EMBL/GenBank/DDBJ databases">
        <title>Amycolatopsis iheyaensis sp. nov., a new species of the genus Amycolatopsis isolated from soil in Iheya island, Japan.</title>
        <authorList>
            <person name="Ngamcharungchit C."/>
            <person name="Kanto H."/>
            <person name="Take A."/>
            <person name="Intra B."/>
            <person name="Matsumoto A."/>
            <person name="Panbangred W."/>
            <person name="Inahashi Y."/>
        </authorList>
    </citation>
    <scope>NUCLEOTIDE SEQUENCE</scope>
    <source>
        <strain evidence="2">OK19-0408</strain>
    </source>
</reference>
<gene>
    <name evidence="2" type="ORF">M8542_48365</name>
</gene>
<dbReference type="AlphaFoldDB" id="A0A9X2NMU7"/>
<evidence type="ECO:0000259" key="1">
    <source>
        <dbReference type="Pfam" id="PF04471"/>
    </source>
</evidence>
<name>A0A9X2NMU7_9PSEU</name>
<keyword evidence="3" id="KW-1185">Reference proteome</keyword>
<dbReference type="GO" id="GO:0009307">
    <property type="term" value="P:DNA restriction-modification system"/>
    <property type="evidence" value="ECO:0007669"/>
    <property type="project" value="InterPro"/>
</dbReference>
<dbReference type="Pfam" id="PF04471">
    <property type="entry name" value="Mrr_cat"/>
    <property type="match status" value="1"/>
</dbReference>